<name>A0ABM3QHP9_SPIOL</name>
<reference evidence="4" key="2">
    <citation type="submission" date="2025-08" db="UniProtKB">
        <authorList>
            <consortium name="RefSeq"/>
        </authorList>
    </citation>
    <scope>IDENTIFICATION</scope>
    <source>
        <tissue evidence="4">Leaf</tissue>
    </source>
</reference>
<protein>
    <submittedName>
        <fullName evidence="4">Cationic amino acid transporter 1-like</fullName>
    </submittedName>
</protein>
<keyword evidence="3" id="KW-1185">Reference proteome</keyword>
<feature type="transmembrane region" description="Helical" evidence="2">
    <location>
        <begin position="68"/>
        <end position="85"/>
    </location>
</feature>
<evidence type="ECO:0000313" key="3">
    <source>
        <dbReference type="Proteomes" id="UP000813463"/>
    </source>
</evidence>
<comment type="similarity">
    <text evidence="1">Belongs to the amino acid-polyamine-organocation (APC) superfamily. Cationic amino acid transporter (CAT) (TC 2.A.3.3) family.</text>
</comment>
<evidence type="ECO:0000256" key="1">
    <source>
        <dbReference type="ARBA" id="ARBA00008572"/>
    </source>
</evidence>
<dbReference type="GeneID" id="110775612"/>
<dbReference type="PANTHER" id="PTHR43243:SF1">
    <property type="entry name" value="CATIONIC AMINO ACID TRANSPORTER 1"/>
    <property type="match status" value="1"/>
</dbReference>
<accession>A0ABM3QHP9</accession>
<feature type="transmembrane region" description="Helical" evidence="2">
    <location>
        <begin position="97"/>
        <end position="116"/>
    </location>
</feature>
<keyword evidence="2" id="KW-0472">Membrane</keyword>
<evidence type="ECO:0000256" key="2">
    <source>
        <dbReference type="SAM" id="Phobius"/>
    </source>
</evidence>
<proteinExistence type="inferred from homology"/>
<organism evidence="3 4">
    <name type="scientific">Spinacia oleracea</name>
    <name type="common">Spinach</name>
    <dbReference type="NCBI Taxonomy" id="3562"/>
    <lineage>
        <taxon>Eukaryota</taxon>
        <taxon>Viridiplantae</taxon>
        <taxon>Streptophyta</taxon>
        <taxon>Embryophyta</taxon>
        <taxon>Tracheophyta</taxon>
        <taxon>Spermatophyta</taxon>
        <taxon>Magnoliopsida</taxon>
        <taxon>eudicotyledons</taxon>
        <taxon>Gunneridae</taxon>
        <taxon>Pentapetalae</taxon>
        <taxon>Caryophyllales</taxon>
        <taxon>Chenopodiaceae</taxon>
        <taxon>Chenopodioideae</taxon>
        <taxon>Anserineae</taxon>
        <taxon>Spinacia</taxon>
    </lineage>
</organism>
<dbReference type="RefSeq" id="XP_056682893.1">
    <property type="nucleotide sequence ID" value="XM_056826915.1"/>
</dbReference>
<dbReference type="Gene3D" id="1.20.1740.10">
    <property type="entry name" value="Amino acid/polyamine transporter I"/>
    <property type="match status" value="1"/>
</dbReference>
<evidence type="ECO:0000313" key="4">
    <source>
        <dbReference type="RefSeq" id="XP_056682893.1"/>
    </source>
</evidence>
<dbReference type="Proteomes" id="UP000813463">
    <property type="component" value="Chromosome 4"/>
</dbReference>
<keyword evidence="2" id="KW-0812">Transmembrane</keyword>
<reference evidence="3" key="1">
    <citation type="journal article" date="2021" name="Nat. Commun.">
        <title>Genomic analyses provide insights into spinach domestication and the genetic basis of agronomic traits.</title>
        <authorList>
            <person name="Cai X."/>
            <person name="Sun X."/>
            <person name="Xu C."/>
            <person name="Sun H."/>
            <person name="Wang X."/>
            <person name="Ge C."/>
            <person name="Zhang Z."/>
            <person name="Wang Q."/>
            <person name="Fei Z."/>
            <person name="Jiao C."/>
            <person name="Wang Q."/>
        </authorList>
    </citation>
    <scope>NUCLEOTIDE SEQUENCE [LARGE SCALE GENOMIC DNA]</scope>
    <source>
        <strain evidence="3">cv. Varoflay</strain>
    </source>
</reference>
<sequence>MDLSRLSLQISEIEGKTRLDEGQASTDGETRIFWLNFFVLNRLTKRSLDDTELNQVKAESNHDMKKSLTWWDLTWFGIGAGIFVLTGQEANQDAGPAVILSFTVSGVSAMLSVLCYT</sequence>
<gene>
    <name evidence="4" type="primary">LOC110775612</name>
</gene>
<keyword evidence="2" id="KW-1133">Transmembrane helix</keyword>
<dbReference type="PANTHER" id="PTHR43243">
    <property type="entry name" value="INNER MEMBRANE TRANSPORTER YGJI-RELATED"/>
    <property type="match status" value="1"/>
</dbReference>